<dbReference type="OrthoDB" id="249087at2759"/>
<dbReference type="SUPFAM" id="SSF54695">
    <property type="entry name" value="POZ domain"/>
    <property type="match status" value="1"/>
</dbReference>
<protein>
    <recommendedName>
        <fullName evidence="4">Elongin-C</fullName>
    </recommendedName>
</protein>
<dbReference type="InterPro" id="IPR011333">
    <property type="entry name" value="SKP1/BTB/POZ_sf"/>
</dbReference>
<dbReference type="InterPro" id="IPR039948">
    <property type="entry name" value="ELC1"/>
</dbReference>
<evidence type="ECO:0000259" key="6">
    <source>
        <dbReference type="Pfam" id="PF03931"/>
    </source>
</evidence>
<dbReference type="PANTHER" id="PTHR20648">
    <property type="entry name" value="ELONGIN-C"/>
    <property type="match status" value="1"/>
</dbReference>
<evidence type="ECO:0000313" key="7">
    <source>
        <dbReference type="EMBL" id="KAH7423016.1"/>
    </source>
</evidence>
<comment type="subcellular location">
    <subcellularLocation>
        <location evidence="1">Nucleus</location>
    </subcellularLocation>
</comment>
<dbReference type="GO" id="GO:0006511">
    <property type="term" value="P:ubiquitin-dependent protein catabolic process"/>
    <property type="evidence" value="ECO:0007669"/>
    <property type="project" value="InterPro"/>
</dbReference>
<feature type="domain" description="SKP1 component POZ" evidence="6">
    <location>
        <begin position="8"/>
        <end position="68"/>
    </location>
</feature>
<dbReference type="FunFam" id="3.30.710.10:FF:000035">
    <property type="entry name" value="Elongin C transcription elongation factor"/>
    <property type="match status" value="1"/>
</dbReference>
<comment type="similarity">
    <text evidence="3">Belongs to the SKP1 family.</text>
</comment>
<evidence type="ECO:0000313" key="8">
    <source>
        <dbReference type="Proteomes" id="UP000825935"/>
    </source>
</evidence>
<sequence>MAMRKEDTIKLVSAEGFEFVIDRKAAVVSDTLKSMLNSTGSNIRDAELGEVKLPEISTPVLEKVCEFFYWSLQFSNGIETEFDIEPEMTSDLMRAANLLHT</sequence>
<comment type="caution">
    <text evidence="7">The sequence shown here is derived from an EMBL/GenBank/DDBJ whole genome shotgun (WGS) entry which is preliminary data.</text>
</comment>
<gene>
    <name evidence="7" type="ORF">KP509_12G035600</name>
</gene>
<reference evidence="7" key="1">
    <citation type="submission" date="2021-08" db="EMBL/GenBank/DDBJ databases">
        <title>WGS assembly of Ceratopteris richardii.</title>
        <authorList>
            <person name="Marchant D.B."/>
            <person name="Chen G."/>
            <person name="Jenkins J."/>
            <person name="Shu S."/>
            <person name="Leebens-Mack J."/>
            <person name="Grimwood J."/>
            <person name="Schmutz J."/>
            <person name="Soltis P."/>
            <person name="Soltis D."/>
            <person name="Chen Z.-H."/>
        </authorList>
    </citation>
    <scope>NUCLEOTIDE SEQUENCE</scope>
    <source>
        <strain evidence="7">Whitten #5841</strain>
        <tissue evidence="7">Leaf</tissue>
    </source>
</reference>
<comment type="pathway">
    <text evidence="2">Protein modification; protein ubiquitination.</text>
</comment>
<dbReference type="Gene3D" id="3.30.710.10">
    <property type="entry name" value="Potassium Channel Kv1.1, Chain A"/>
    <property type="match status" value="1"/>
</dbReference>
<dbReference type="Pfam" id="PF03931">
    <property type="entry name" value="Skp1_POZ"/>
    <property type="match status" value="1"/>
</dbReference>
<evidence type="ECO:0000256" key="2">
    <source>
        <dbReference type="ARBA" id="ARBA00004906"/>
    </source>
</evidence>
<proteinExistence type="inferred from homology"/>
<dbReference type="OMA" id="YALCMYF"/>
<organism evidence="7 8">
    <name type="scientific">Ceratopteris richardii</name>
    <name type="common">Triangle waterfern</name>
    <dbReference type="NCBI Taxonomy" id="49495"/>
    <lineage>
        <taxon>Eukaryota</taxon>
        <taxon>Viridiplantae</taxon>
        <taxon>Streptophyta</taxon>
        <taxon>Embryophyta</taxon>
        <taxon>Tracheophyta</taxon>
        <taxon>Polypodiopsida</taxon>
        <taxon>Polypodiidae</taxon>
        <taxon>Polypodiales</taxon>
        <taxon>Pteridineae</taxon>
        <taxon>Pteridaceae</taxon>
        <taxon>Parkerioideae</taxon>
        <taxon>Ceratopteris</taxon>
    </lineage>
</organism>
<evidence type="ECO:0000256" key="4">
    <source>
        <dbReference type="ARBA" id="ARBA00021347"/>
    </source>
</evidence>
<keyword evidence="5" id="KW-0539">Nucleus</keyword>
<dbReference type="GO" id="GO:0005634">
    <property type="term" value="C:nucleus"/>
    <property type="evidence" value="ECO:0007669"/>
    <property type="project" value="UniProtKB-SubCell"/>
</dbReference>
<dbReference type="AlphaFoldDB" id="A0A8T2TMT8"/>
<evidence type="ECO:0000256" key="5">
    <source>
        <dbReference type="ARBA" id="ARBA00023242"/>
    </source>
</evidence>
<evidence type="ECO:0000256" key="1">
    <source>
        <dbReference type="ARBA" id="ARBA00004123"/>
    </source>
</evidence>
<name>A0A8T2TMT8_CERRI</name>
<accession>A0A8T2TMT8</accession>
<dbReference type="InterPro" id="IPR016073">
    <property type="entry name" value="Skp1_comp_POZ"/>
</dbReference>
<dbReference type="GO" id="GO:0009867">
    <property type="term" value="P:jasmonic acid mediated signaling pathway"/>
    <property type="evidence" value="ECO:0007669"/>
    <property type="project" value="UniProtKB-ARBA"/>
</dbReference>
<keyword evidence="8" id="KW-1185">Reference proteome</keyword>
<dbReference type="CDD" id="cd18321">
    <property type="entry name" value="BTB_POZ_EloC"/>
    <property type="match status" value="1"/>
</dbReference>
<evidence type="ECO:0000256" key="3">
    <source>
        <dbReference type="ARBA" id="ARBA00009993"/>
    </source>
</evidence>
<dbReference type="InterPro" id="IPR001232">
    <property type="entry name" value="SKP1-like"/>
</dbReference>
<dbReference type="SMART" id="SM00512">
    <property type="entry name" value="Skp1"/>
    <property type="match status" value="1"/>
</dbReference>
<dbReference type="EMBL" id="CM035417">
    <property type="protein sequence ID" value="KAH7423016.1"/>
    <property type="molecule type" value="Genomic_DNA"/>
</dbReference>
<dbReference type="Proteomes" id="UP000825935">
    <property type="component" value="Chromosome 12"/>
</dbReference>